<evidence type="ECO:0000256" key="11">
    <source>
        <dbReference type="SAM" id="MobiDB-lite"/>
    </source>
</evidence>
<dbReference type="Pfam" id="PF00082">
    <property type="entry name" value="Peptidase_S8"/>
    <property type="match status" value="1"/>
</dbReference>
<evidence type="ECO:0000256" key="1">
    <source>
        <dbReference type="ARBA" id="ARBA00004613"/>
    </source>
</evidence>
<protein>
    <submittedName>
        <fullName evidence="14">S8 family serine peptidase</fullName>
    </submittedName>
</protein>
<comment type="similarity">
    <text evidence="2 9 10">Belongs to the peptidase S8 family.</text>
</comment>
<gene>
    <name evidence="14" type="ORF">HGG74_00605</name>
</gene>
<dbReference type="InterPro" id="IPR015500">
    <property type="entry name" value="Peptidase_S8_subtilisin-rel"/>
</dbReference>
<dbReference type="GO" id="GO:0004252">
    <property type="term" value="F:serine-type endopeptidase activity"/>
    <property type="evidence" value="ECO:0007669"/>
    <property type="project" value="UniProtKB-UniRule"/>
</dbReference>
<keyword evidence="4 9" id="KW-0645">Protease</keyword>
<comment type="caution">
    <text evidence="14">The sequence shown here is derived from an EMBL/GenBank/DDBJ whole genome shotgun (WGS) entry which is preliminary data.</text>
</comment>
<evidence type="ECO:0000256" key="8">
    <source>
        <dbReference type="ARBA" id="ARBA00023145"/>
    </source>
</evidence>
<feature type="region of interest" description="Disordered" evidence="11">
    <location>
        <begin position="465"/>
        <end position="489"/>
    </location>
</feature>
<evidence type="ECO:0000256" key="9">
    <source>
        <dbReference type="PROSITE-ProRule" id="PRU01240"/>
    </source>
</evidence>
<feature type="signal peptide" evidence="12">
    <location>
        <begin position="1"/>
        <end position="25"/>
    </location>
</feature>
<evidence type="ECO:0000256" key="5">
    <source>
        <dbReference type="ARBA" id="ARBA00022729"/>
    </source>
</evidence>
<feature type="active site" description="Charge relay system" evidence="9">
    <location>
        <position position="228"/>
    </location>
</feature>
<evidence type="ECO:0000256" key="6">
    <source>
        <dbReference type="ARBA" id="ARBA00022801"/>
    </source>
</evidence>
<evidence type="ECO:0000313" key="15">
    <source>
        <dbReference type="Proteomes" id="UP000544090"/>
    </source>
</evidence>
<dbReference type="Gene3D" id="2.60.40.2700">
    <property type="match status" value="5"/>
</dbReference>
<dbReference type="PROSITE" id="PS00136">
    <property type="entry name" value="SUBTILASE_ASP"/>
    <property type="match status" value="1"/>
</dbReference>
<dbReference type="Proteomes" id="UP000544090">
    <property type="component" value="Unassembled WGS sequence"/>
</dbReference>
<accession>A0A7X6H9Q9</accession>
<evidence type="ECO:0000256" key="7">
    <source>
        <dbReference type="ARBA" id="ARBA00022825"/>
    </source>
</evidence>
<sequence length="924" mass="92379">MSIFRSTAATAAAACLSLLFGPVIQLPAAAAAAAAELPEPAAHEVREAPEGSVTDRFIVKFSDASRRSPAERDRAYDRAAGAVGTAAEEKRTTADGAKVIETGRELSAADAGKLAGALEARADVEYAEPDILFRPVMTPNDTHYGLQWDLSGDQAGMRMPAAWDLATGAGTVVAVVDTGITAHSDLDVNVLPGYDMISDAGVSRDGNGRDPSARDEGDWCEAEASSWHGTHVAGTIAAVANNGKGVTGVAYDARILPVRALGACGGYLSDISDSVIWAAGGSVPGAPANPNPADVINLSLGAQAACTTGMQSAIDFATGTGASVVVAAGNENQPAANVAPANCANVITVASSGPDGSRAPYSNYGSSVDVTAPGGDMTDSWKGGIASTMNDGTTTPSGESYAYSEGTSMAAPHVAGLAALMLSAGPGLAPADLEAQLKATARPITSCSAGCGAGLVDAAAAVGAAGPVSEPAPSPAAEPAEPTLSAGSPAITGTAAVGATLTADPGTWTPGTTLAYQWNRNGTAIPGAAAKSYTPVPDDAGATLTVTVTGSQDGYAPASATSAATVPVAAGTLQTSAPTISGTVKVGYTLTAAPGTWTAGTTLAYQWYRSGSAVLGATGPKYALTAADAGKTITVRVTGTKAGYTAASRVSAGTPAVAPGTLQTSAPTISGTVKVGYTLTAAPGTWTSGTSLKYQWYRSGTAITGATAKSYQLTGTDAGKLIKVRVTGSLAGYTTAFRDSANTPAVAPGTLQSSVPTISGTAQVGQTLTASKGTWSWGTSFAYQWLRNGTPVAGATASTYKPSAADVGARLAVRVTGTRTGYTPVARTSAATAAVVKGTLQSTAPTISGTVKVGSTLTALTGTWTWGTSFTYQWYRSGTPVTGATGKTYTVVSADRGHRLKVRVTGTKAGYTTVQRYSPETSRL</sequence>
<keyword evidence="7 9" id="KW-0720">Serine protease</keyword>
<dbReference type="PANTHER" id="PTHR43806">
    <property type="entry name" value="PEPTIDASE S8"/>
    <property type="match status" value="1"/>
</dbReference>
<reference evidence="14 15" key="1">
    <citation type="submission" date="2020-04" db="EMBL/GenBank/DDBJ databases">
        <title>Arthrobacter sp. nov.</title>
        <authorList>
            <person name="Liu S."/>
        </authorList>
    </citation>
    <scope>NUCLEOTIDE SEQUENCE [LARGE SCALE GENOMIC DNA]</scope>
    <source>
        <strain evidence="14 15">E918</strain>
    </source>
</reference>
<dbReference type="FunFam" id="3.40.50.200:FF:000022">
    <property type="entry name" value="Extracellular protease"/>
    <property type="match status" value="1"/>
</dbReference>
<dbReference type="InterPro" id="IPR050131">
    <property type="entry name" value="Peptidase_S8_subtilisin-like"/>
</dbReference>
<feature type="chain" id="PRO_5039716597" evidence="12">
    <location>
        <begin position="26"/>
        <end position="924"/>
    </location>
</feature>
<evidence type="ECO:0000259" key="13">
    <source>
        <dbReference type="Pfam" id="PF00082"/>
    </source>
</evidence>
<comment type="subcellular location">
    <subcellularLocation>
        <location evidence="1">Secreted</location>
    </subcellularLocation>
</comment>
<dbReference type="Gene3D" id="3.40.50.200">
    <property type="entry name" value="Peptidase S8/S53 domain"/>
    <property type="match status" value="1"/>
</dbReference>
<dbReference type="InterPro" id="IPR022398">
    <property type="entry name" value="Peptidase_S8_His-AS"/>
</dbReference>
<evidence type="ECO:0000256" key="3">
    <source>
        <dbReference type="ARBA" id="ARBA00022525"/>
    </source>
</evidence>
<name>A0A7X6H9Q9_9MICC</name>
<keyword evidence="15" id="KW-1185">Reference proteome</keyword>
<dbReference type="InterPro" id="IPR023828">
    <property type="entry name" value="Peptidase_S8_Ser-AS"/>
</dbReference>
<evidence type="ECO:0000256" key="10">
    <source>
        <dbReference type="RuleBase" id="RU003355"/>
    </source>
</evidence>
<keyword evidence="6 9" id="KW-0378">Hydrolase</keyword>
<dbReference type="InterPro" id="IPR034176">
    <property type="entry name" value="Peptidases_S8_13"/>
</dbReference>
<dbReference type="InterPro" id="IPR023827">
    <property type="entry name" value="Peptidase_S8_Asp-AS"/>
</dbReference>
<dbReference type="SUPFAM" id="SSF52743">
    <property type="entry name" value="Subtilisin-like"/>
    <property type="match status" value="1"/>
</dbReference>
<keyword evidence="8" id="KW-0865">Zymogen</keyword>
<feature type="domain" description="Peptidase S8/S53" evidence="13">
    <location>
        <begin position="168"/>
        <end position="454"/>
    </location>
</feature>
<evidence type="ECO:0000313" key="14">
    <source>
        <dbReference type="EMBL" id="NKX53056.1"/>
    </source>
</evidence>
<evidence type="ECO:0000256" key="2">
    <source>
        <dbReference type="ARBA" id="ARBA00011073"/>
    </source>
</evidence>
<feature type="compositionally biased region" description="Low complexity" evidence="11">
    <location>
        <begin position="477"/>
        <end position="489"/>
    </location>
</feature>
<keyword evidence="3" id="KW-0964">Secreted</keyword>
<dbReference type="PANTHER" id="PTHR43806:SF11">
    <property type="entry name" value="CEREVISIN-RELATED"/>
    <property type="match status" value="1"/>
</dbReference>
<dbReference type="PRINTS" id="PR00723">
    <property type="entry name" value="SUBTILISIN"/>
</dbReference>
<dbReference type="PROSITE" id="PS00137">
    <property type="entry name" value="SUBTILASE_HIS"/>
    <property type="match status" value="1"/>
</dbReference>
<dbReference type="InterPro" id="IPR000209">
    <property type="entry name" value="Peptidase_S8/S53_dom"/>
</dbReference>
<dbReference type="PROSITE" id="PS00138">
    <property type="entry name" value="SUBTILASE_SER"/>
    <property type="match status" value="1"/>
</dbReference>
<feature type="active site" description="Charge relay system" evidence="9">
    <location>
        <position position="177"/>
    </location>
</feature>
<dbReference type="EMBL" id="JAAZSQ010000001">
    <property type="protein sequence ID" value="NKX53056.1"/>
    <property type="molecule type" value="Genomic_DNA"/>
</dbReference>
<dbReference type="RefSeq" id="WP_168484410.1">
    <property type="nucleotide sequence ID" value="NZ_JAAZSQ010000001.1"/>
</dbReference>
<dbReference type="CDD" id="cd07496">
    <property type="entry name" value="Peptidases_S8_13"/>
    <property type="match status" value="1"/>
</dbReference>
<organism evidence="14 15">
    <name type="scientific">Arthrobacter mobilis</name>
    <dbReference type="NCBI Taxonomy" id="2724944"/>
    <lineage>
        <taxon>Bacteria</taxon>
        <taxon>Bacillati</taxon>
        <taxon>Actinomycetota</taxon>
        <taxon>Actinomycetes</taxon>
        <taxon>Micrococcales</taxon>
        <taxon>Micrococcaceae</taxon>
        <taxon>Arthrobacter</taxon>
    </lineage>
</organism>
<dbReference type="PROSITE" id="PS51892">
    <property type="entry name" value="SUBTILASE"/>
    <property type="match status" value="1"/>
</dbReference>
<dbReference type="GO" id="GO:0006508">
    <property type="term" value="P:proteolysis"/>
    <property type="evidence" value="ECO:0007669"/>
    <property type="project" value="UniProtKB-KW"/>
</dbReference>
<keyword evidence="5 12" id="KW-0732">Signal</keyword>
<evidence type="ECO:0000256" key="12">
    <source>
        <dbReference type="SAM" id="SignalP"/>
    </source>
</evidence>
<evidence type="ECO:0000256" key="4">
    <source>
        <dbReference type="ARBA" id="ARBA00022670"/>
    </source>
</evidence>
<feature type="active site" description="Charge relay system" evidence="9">
    <location>
        <position position="408"/>
    </location>
</feature>
<proteinExistence type="inferred from homology"/>
<dbReference type="AlphaFoldDB" id="A0A7X6H9Q9"/>
<dbReference type="GO" id="GO:0005576">
    <property type="term" value="C:extracellular region"/>
    <property type="evidence" value="ECO:0007669"/>
    <property type="project" value="UniProtKB-SubCell"/>
</dbReference>
<dbReference type="InterPro" id="IPR036852">
    <property type="entry name" value="Peptidase_S8/S53_dom_sf"/>
</dbReference>